<name>A0A811VE80_CERCA</name>
<dbReference type="Proteomes" id="UP000606786">
    <property type="component" value="Unassembled WGS sequence"/>
</dbReference>
<dbReference type="AlphaFoldDB" id="A0A811VE80"/>
<comment type="caution">
    <text evidence="2">The sequence shown here is derived from an EMBL/GenBank/DDBJ whole genome shotgun (WGS) entry which is preliminary data.</text>
</comment>
<keyword evidence="1" id="KW-0472">Membrane</keyword>
<keyword evidence="3" id="KW-1185">Reference proteome</keyword>
<reference evidence="2" key="1">
    <citation type="submission" date="2020-11" db="EMBL/GenBank/DDBJ databases">
        <authorList>
            <person name="Whitehead M."/>
        </authorList>
    </citation>
    <scope>NUCLEOTIDE SEQUENCE</scope>
    <source>
        <strain evidence="2">EGII</strain>
    </source>
</reference>
<evidence type="ECO:0000256" key="1">
    <source>
        <dbReference type="SAM" id="Phobius"/>
    </source>
</evidence>
<evidence type="ECO:0000313" key="3">
    <source>
        <dbReference type="Proteomes" id="UP000606786"/>
    </source>
</evidence>
<proteinExistence type="predicted"/>
<keyword evidence="1" id="KW-0812">Transmembrane</keyword>
<gene>
    <name evidence="2" type="ORF">CCAP1982_LOCUS21615</name>
</gene>
<keyword evidence="1" id="KW-1133">Transmembrane helix</keyword>
<accession>A0A811VE80</accession>
<dbReference type="EMBL" id="CAJHJT010000056">
    <property type="protein sequence ID" value="CAD7013557.1"/>
    <property type="molecule type" value="Genomic_DNA"/>
</dbReference>
<protein>
    <submittedName>
        <fullName evidence="2">(Mediterranean fruit fly) hypothetical protein</fullName>
    </submittedName>
</protein>
<sequence length="132" mass="15623">MSLLNKIIYYQQPFVEHLVSTWLQPLPFPTILKVIVSSVLALFILLPIIYPAVIFIWSYAEIQYIFENHYGIEFPEKLNVLGYLQRLYSFRIVNERYNLFLVLYLERWRIVGTAIASTVDYIRLALCLLFSP</sequence>
<dbReference type="OrthoDB" id="7243985at2759"/>
<feature type="transmembrane region" description="Helical" evidence="1">
    <location>
        <begin position="31"/>
        <end position="57"/>
    </location>
</feature>
<organism evidence="2 3">
    <name type="scientific">Ceratitis capitata</name>
    <name type="common">Mediterranean fruit fly</name>
    <name type="synonym">Tephritis capitata</name>
    <dbReference type="NCBI Taxonomy" id="7213"/>
    <lineage>
        <taxon>Eukaryota</taxon>
        <taxon>Metazoa</taxon>
        <taxon>Ecdysozoa</taxon>
        <taxon>Arthropoda</taxon>
        <taxon>Hexapoda</taxon>
        <taxon>Insecta</taxon>
        <taxon>Pterygota</taxon>
        <taxon>Neoptera</taxon>
        <taxon>Endopterygota</taxon>
        <taxon>Diptera</taxon>
        <taxon>Brachycera</taxon>
        <taxon>Muscomorpha</taxon>
        <taxon>Tephritoidea</taxon>
        <taxon>Tephritidae</taxon>
        <taxon>Ceratitis</taxon>
        <taxon>Ceratitis</taxon>
    </lineage>
</organism>
<evidence type="ECO:0000313" key="2">
    <source>
        <dbReference type="EMBL" id="CAD7013557.1"/>
    </source>
</evidence>